<reference evidence="3" key="1">
    <citation type="submission" date="2023-01" db="EMBL/GenBank/DDBJ databases">
        <title>Complete genome sequence of Planctobacterium marinum strain Dej080120_11.</title>
        <authorList>
            <person name="Ueki S."/>
            <person name="Maruyama F."/>
        </authorList>
    </citation>
    <scope>NUCLEOTIDE SEQUENCE</scope>
    <source>
        <strain evidence="3">Dej080120_11</strain>
    </source>
</reference>
<evidence type="ECO:0000256" key="1">
    <source>
        <dbReference type="SAM" id="SignalP"/>
    </source>
</evidence>
<organism evidence="3 4">
    <name type="scientific">Planctobacterium marinum</name>
    <dbReference type="NCBI Taxonomy" id="1631968"/>
    <lineage>
        <taxon>Bacteria</taxon>
        <taxon>Pseudomonadati</taxon>
        <taxon>Pseudomonadota</taxon>
        <taxon>Gammaproteobacteria</taxon>
        <taxon>Alteromonadales</taxon>
        <taxon>Alteromonadaceae</taxon>
        <taxon>Planctobacterium</taxon>
    </lineage>
</organism>
<feature type="chain" id="PRO_5041465996" description="FlgO domain-containing protein" evidence="1">
    <location>
        <begin position="19"/>
        <end position="224"/>
    </location>
</feature>
<keyword evidence="4" id="KW-1185">Reference proteome</keyword>
<evidence type="ECO:0000313" key="4">
    <source>
        <dbReference type="Proteomes" id="UP001333710"/>
    </source>
</evidence>
<dbReference type="Proteomes" id="UP001333710">
    <property type="component" value="Chromosome"/>
</dbReference>
<proteinExistence type="predicted"/>
<gene>
    <name evidence="3" type="ORF">MACH26_29560</name>
</gene>
<evidence type="ECO:0000259" key="2">
    <source>
        <dbReference type="Pfam" id="PF17680"/>
    </source>
</evidence>
<sequence>MKKLLVISAALASLSGCAQLTQLTSGEPEPVNMYGADKPVVDRFGAITQEPMYQNDNAIYQGKALNKHIGDYVQNMAQDLISNMEYVTDKTPVGVTHFALTDSDLNHTNLLGFQIAESFIHELHKFRIPVLDFKATDYIRVTETGDFLLSRDFLELKHKVPMQYILTGTMTKHQGGFLVNARILGLESKAVVATSQMLVPFYVVDALLPSEDERTDGIGLIQGK</sequence>
<feature type="domain" description="FlgO" evidence="2">
    <location>
        <begin position="75"/>
        <end position="203"/>
    </location>
</feature>
<dbReference type="AlphaFoldDB" id="A0AA48HZE8"/>
<protein>
    <recommendedName>
        <fullName evidence="2">FlgO domain-containing protein</fullName>
    </recommendedName>
</protein>
<evidence type="ECO:0000313" key="3">
    <source>
        <dbReference type="EMBL" id="BDX07435.1"/>
    </source>
</evidence>
<dbReference type="RefSeq" id="WP_338293443.1">
    <property type="nucleotide sequence ID" value="NZ_AP027272.1"/>
</dbReference>
<dbReference type="PROSITE" id="PS51257">
    <property type="entry name" value="PROKAR_LIPOPROTEIN"/>
    <property type="match status" value="1"/>
</dbReference>
<dbReference type="EMBL" id="AP027272">
    <property type="protein sequence ID" value="BDX07435.1"/>
    <property type="molecule type" value="Genomic_DNA"/>
</dbReference>
<feature type="signal peptide" evidence="1">
    <location>
        <begin position="1"/>
        <end position="18"/>
    </location>
</feature>
<accession>A0AA48HZE8</accession>
<dbReference type="Pfam" id="PF17680">
    <property type="entry name" value="FlgO"/>
    <property type="match status" value="1"/>
</dbReference>
<keyword evidence="1" id="KW-0732">Signal</keyword>
<dbReference type="KEGG" id="pmaw:MACH26_29560"/>
<dbReference type="InterPro" id="IPR041215">
    <property type="entry name" value="FlgO_dom"/>
</dbReference>
<name>A0AA48HZE8_9ALTE</name>